<reference evidence="17 18" key="1">
    <citation type="journal article" date="2022" name="Front. Cell. Infect. Microbiol.">
        <title>The Genomes of Two Strains of Taenia crassiceps the Animal Model for the Study of Human Cysticercosis.</title>
        <authorList>
            <person name="Bobes R.J."/>
            <person name="Estrada K."/>
            <person name="Rios-Valencia D.G."/>
            <person name="Calderon-Gallegos A."/>
            <person name="de la Torre P."/>
            <person name="Carrero J.C."/>
            <person name="Sanchez-Flores A."/>
            <person name="Laclette J.P."/>
        </authorList>
    </citation>
    <scope>NUCLEOTIDE SEQUENCE [LARGE SCALE GENOMIC DNA]</scope>
    <source>
        <strain evidence="17">WFUcys</strain>
    </source>
</reference>
<evidence type="ECO:0000313" key="17">
    <source>
        <dbReference type="EMBL" id="KAL5109260.1"/>
    </source>
</evidence>
<feature type="compositionally biased region" description="Low complexity" evidence="12">
    <location>
        <begin position="779"/>
        <end position="791"/>
    </location>
</feature>
<evidence type="ECO:0000256" key="9">
    <source>
        <dbReference type="ARBA" id="ARBA00022989"/>
    </source>
</evidence>
<evidence type="ECO:0000256" key="2">
    <source>
        <dbReference type="ARBA" id="ARBA00007140"/>
    </source>
</evidence>
<feature type="transmembrane region" description="Helical" evidence="13">
    <location>
        <begin position="402"/>
        <end position="420"/>
    </location>
</feature>
<dbReference type="Gene3D" id="1.20.1560.10">
    <property type="entry name" value="ABC transporter type 1, transmembrane domain"/>
    <property type="match status" value="1"/>
</dbReference>
<evidence type="ECO:0000256" key="5">
    <source>
        <dbReference type="ARBA" id="ARBA00022448"/>
    </source>
</evidence>
<evidence type="ECO:0000256" key="13">
    <source>
        <dbReference type="SAM" id="Phobius"/>
    </source>
</evidence>
<feature type="domain" description="ABC transporter" evidence="15">
    <location>
        <begin position="466"/>
        <end position="691"/>
    </location>
</feature>
<feature type="transmembrane region" description="Helical" evidence="13">
    <location>
        <begin position="850"/>
        <end position="880"/>
    </location>
</feature>
<keyword evidence="8" id="KW-0067">ATP-binding</keyword>
<dbReference type="SUPFAM" id="SSF52540">
    <property type="entry name" value="P-loop containing nucleoside triphosphate hydrolases"/>
    <property type="match status" value="1"/>
</dbReference>
<feature type="domain" description="ABC transmembrane type-1" evidence="16">
    <location>
        <begin position="379"/>
        <end position="472"/>
    </location>
</feature>
<comment type="similarity">
    <text evidence="2">Belongs to the GPATCH11 family.</text>
</comment>
<evidence type="ECO:0000313" key="18">
    <source>
        <dbReference type="Proteomes" id="UP001651158"/>
    </source>
</evidence>
<feature type="region of interest" description="Disordered" evidence="12">
    <location>
        <begin position="772"/>
        <end position="791"/>
    </location>
</feature>
<feature type="transmembrane region" description="Helical" evidence="13">
    <location>
        <begin position="952"/>
        <end position="978"/>
    </location>
</feature>
<evidence type="ECO:0000256" key="11">
    <source>
        <dbReference type="ARBA" id="ARBA00030688"/>
    </source>
</evidence>
<dbReference type="SMART" id="SM00443">
    <property type="entry name" value="G_patch"/>
    <property type="match status" value="1"/>
</dbReference>
<proteinExistence type="inferred from homology"/>
<dbReference type="PANTHER" id="PTHR24223">
    <property type="entry name" value="ATP-BINDING CASSETTE SUB-FAMILY C"/>
    <property type="match status" value="1"/>
</dbReference>
<dbReference type="InterPro" id="IPR027417">
    <property type="entry name" value="P-loop_NTPase"/>
</dbReference>
<dbReference type="Pfam" id="PF00664">
    <property type="entry name" value="ABC_membrane"/>
    <property type="match status" value="1"/>
</dbReference>
<dbReference type="PROSITE" id="PS50929">
    <property type="entry name" value="ABC_TM1F"/>
    <property type="match status" value="1"/>
</dbReference>
<feature type="region of interest" description="Disordered" evidence="12">
    <location>
        <begin position="295"/>
        <end position="324"/>
    </location>
</feature>
<evidence type="ECO:0000256" key="8">
    <source>
        <dbReference type="ARBA" id="ARBA00022840"/>
    </source>
</evidence>
<dbReference type="Gene3D" id="3.40.50.300">
    <property type="entry name" value="P-loop containing nucleotide triphosphate hydrolases"/>
    <property type="match status" value="1"/>
</dbReference>
<dbReference type="InterPro" id="IPR003593">
    <property type="entry name" value="AAA+_ATPase"/>
</dbReference>
<dbReference type="PROSITE" id="PS00211">
    <property type="entry name" value="ABC_TRANSPORTER_1"/>
    <property type="match status" value="1"/>
</dbReference>
<dbReference type="Proteomes" id="UP001651158">
    <property type="component" value="Unassembled WGS sequence"/>
</dbReference>
<evidence type="ECO:0000256" key="6">
    <source>
        <dbReference type="ARBA" id="ARBA00022692"/>
    </source>
</evidence>
<dbReference type="PANTHER" id="PTHR24223:SF456">
    <property type="entry name" value="MULTIDRUG RESISTANCE-ASSOCIATED PROTEIN LETHAL(2)03659"/>
    <property type="match status" value="1"/>
</dbReference>
<comment type="subcellular location">
    <subcellularLocation>
        <location evidence="1">Membrane</location>
        <topology evidence="1">Multi-pass membrane protein</topology>
    </subcellularLocation>
</comment>
<dbReference type="SMART" id="SM00382">
    <property type="entry name" value="AAA"/>
    <property type="match status" value="1"/>
</dbReference>
<comment type="similarity">
    <text evidence="3">Belongs to the ABC transporter superfamily. ABCC family. Conjugate transporter (TC 3.A.1.208) subfamily.</text>
</comment>
<keyword evidence="6 13" id="KW-0812">Transmembrane</keyword>
<dbReference type="Pfam" id="PF01585">
    <property type="entry name" value="G-patch"/>
    <property type="match status" value="1"/>
</dbReference>
<comment type="caution">
    <text evidence="17">The sequence shown here is derived from an EMBL/GenBank/DDBJ whole genome shotgun (WGS) entry which is preliminary data.</text>
</comment>
<gene>
    <name evidence="17" type="ORF">TcWFU_007892</name>
</gene>
<dbReference type="InterPro" id="IPR050173">
    <property type="entry name" value="ABC_transporter_C-like"/>
</dbReference>
<dbReference type="InterPro" id="IPR025239">
    <property type="entry name" value="DUF4187"/>
</dbReference>
<feature type="transmembrane region" description="Helical" evidence="13">
    <location>
        <begin position="372"/>
        <end position="396"/>
    </location>
</feature>
<evidence type="ECO:0000256" key="12">
    <source>
        <dbReference type="SAM" id="MobiDB-lite"/>
    </source>
</evidence>
<dbReference type="Pfam" id="PF00005">
    <property type="entry name" value="ABC_tran"/>
    <property type="match status" value="1"/>
</dbReference>
<evidence type="ECO:0000256" key="1">
    <source>
        <dbReference type="ARBA" id="ARBA00004141"/>
    </source>
</evidence>
<dbReference type="Pfam" id="PF13821">
    <property type="entry name" value="DUF4187"/>
    <property type="match status" value="1"/>
</dbReference>
<dbReference type="EMBL" id="JAKROA010000003">
    <property type="protein sequence ID" value="KAL5109260.1"/>
    <property type="molecule type" value="Genomic_DNA"/>
</dbReference>
<dbReference type="InterPro" id="IPR011527">
    <property type="entry name" value="ABC1_TM_dom"/>
</dbReference>
<feature type="domain" description="G-patch" evidence="14">
    <location>
        <begin position="62"/>
        <end position="108"/>
    </location>
</feature>
<organism evidence="17 18">
    <name type="scientific">Taenia crassiceps</name>
    <dbReference type="NCBI Taxonomy" id="6207"/>
    <lineage>
        <taxon>Eukaryota</taxon>
        <taxon>Metazoa</taxon>
        <taxon>Spiralia</taxon>
        <taxon>Lophotrochozoa</taxon>
        <taxon>Platyhelminthes</taxon>
        <taxon>Cestoda</taxon>
        <taxon>Eucestoda</taxon>
        <taxon>Cyclophyllidea</taxon>
        <taxon>Taeniidae</taxon>
        <taxon>Taenia</taxon>
    </lineage>
</organism>
<dbReference type="SUPFAM" id="SSF90123">
    <property type="entry name" value="ABC transporter transmembrane region"/>
    <property type="match status" value="2"/>
</dbReference>
<dbReference type="InterPro" id="IPR003439">
    <property type="entry name" value="ABC_transporter-like_ATP-bd"/>
</dbReference>
<evidence type="ECO:0000259" key="15">
    <source>
        <dbReference type="PROSITE" id="PS50893"/>
    </source>
</evidence>
<keyword evidence="10 13" id="KW-0472">Membrane</keyword>
<evidence type="ECO:0000256" key="10">
    <source>
        <dbReference type="ARBA" id="ARBA00023136"/>
    </source>
</evidence>
<sequence length="1041" mass="116646">MDGDGSDEDYMSDKVKPLCSGLLSKGARQRIGERRMQAPHISRKGKQMDVSREEGLKRRIGEDNIGYKLMLKMGFRGDGGIGKKAEGRSEPIPIEIIDGRKGLGLHNIEKKRAEAIAAAKKQRDMEMSVFQSDFRASMASRFRMERAQRQLMAARSICQRLDLAQSLDQPINEDFWPPDENRAKLLAHSELIRREICRSSPCCVRKKKRRRRNDVDGMKDFGERRDEYDTVLGVESDEEEYCDIDAAQHGPIESQPDMILSRLCTYLRESHFYCFWCGEQYSSRSNLEANCPGSTEEDHGYASVMKSTEKDAEASASEKWPTPESADDLNVVGRFFFRWVDPVLKLMDTRPLEPSDVPRTVQSHKSERYREIVWAFLLLHYIWLVPIQASAVVWLVHREGGLPAALGALTVIVLTFLQIINSLNVARVRKYVLKLTDARVGQLQELIGGIQLLKMFNWEPFFTKAVQAIRRERKKDPSKGAALESVNFKLEGWKLVAIVGSVESGKSSFVQAILDELPPSAGSIHPSASVAYLSQIPWVFAGTIRENILCGQPLNKDRYALAIRVSALEADLAKFLDGDETEAGEHRLTLSGGQKARVLLARAAYTSAAAVALVILDDPLASIDPGVSAQIFTNCLRNHMHNRLCLFITNHPYLLSQCDLIVVLREGPLETLGTYDQNGEKAIEVSLNDSNLVTAGGKIERNLSAYPADIDNVQDEEVEEPQEGEEGNHLAGTNLPFVIEEEKKAEVEVAEGQSILRMEADIPRALMSHRFRHQRRRTSTSTSTITTPSQPSSLLSWDSSLYQTSSIQFDDGSTGGLNDAIVCRRTTAGQPKLRKTIETRQQGHVKFQNYLAYFMDGAGWLGCVEVVLFYLVAVTAAVAFDLIVAHWRVFIFPPQCLGRPQNLLLIRRLMLLLQEFPTELANAACYKMNAPEADNASFPVGSESYFNTKNKYLAITGSLQILVIMLSFNRYLTLFAVLTNASRRLHDAMLRAVMATRMEFFHFPTAGQIINRFSKDTGQVDDIMAPAVAECLSPTARYWAT</sequence>
<dbReference type="InterPro" id="IPR000467">
    <property type="entry name" value="G_patch_dom"/>
</dbReference>
<dbReference type="InterPro" id="IPR036640">
    <property type="entry name" value="ABC1_TM_sf"/>
</dbReference>
<keyword evidence="9 13" id="KW-1133">Transmembrane helix</keyword>
<dbReference type="PROSITE" id="PS50174">
    <property type="entry name" value="G_PATCH"/>
    <property type="match status" value="1"/>
</dbReference>
<evidence type="ECO:0000256" key="4">
    <source>
        <dbReference type="ARBA" id="ARBA00021978"/>
    </source>
</evidence>
<keyword evidence="5" id="KW-0813">Transport</keyword>
<name>A0ABR4QI41_9CEST</name>
<evidence type="ECO:0000259" key="16">
    <source>
        <dbReference type="PROSITE" id="PS50929"/>
    </source>
</evidence>
<dbReference type="SMART" id="SM01173">
    <property type="entry name" value="DUF4187"/>
    <property type="match status" value="1"/>
</dbReference>
<accession>A0ABR4QI41</accession>
<keyword evidence="18" id="KW-1185">Reference proteome</keyword>
<evidence type="ECO:0000259" key="14">
    <source>
        <dbReference type="PROSITE" id="PS50174"/>
    </source>
</evidence>
<evidence type="ECO:0000256" key="7">
    <source>
        <dbReference type="ARBA" id="ARBA00022741"/>
    </source>
</evidence>
<evidence type="ECO:0000256" key="3">
    <source>
        <dbReference type="ARBA" id="ARBA00009726"/>
    </source>
</evidence>
<dbReference type="PROSITE" id="PS50893">
    <property type="entry name" value="ABC_TRANSPORTER_2"/>
    <property type="match status" value="1"/>
</dbReference>
<dbReference type="InterPro" id="IPR017871">
    <property type="entry name" value="ABC_transporter-like_CS"/>
</dbReference>
<keyword evidence="7" id="KW-0547">Nucleotide-binding</keyword>
<protein>
    <recommendedName>
        <fullName evidence="4">G patch domain-containing protein 11</fullName>
    </recommendedName>
    <alternativeName>
        <fullName evidence="11">Coiled-coil domain-containing protein 75</fullName>
    </alternativeName>
</protein>